<gene>
    <name evidence="5" type="ORF">UFOVP774_34</name>
</gene>
<dbReference type="InterPro" id="IPR001471">
    <property type="entry name" value="AP2/ERF_dom"/>
</dbReference>
<evidence type="ECO:0000259" key="4">
    <source>
        <dbReference type="PROSITE" id="PS51032"/>
    </source>
</evidence>
<reference evidence="5" key="1">
    <citation type="submission" date="2020-04" db="EMBL/GenBank/DDBJ databases">
        <authorList>
            <person name="Chiriac C."/>
            <person name="Salcher M."/>
            <person name="Ghai R."/>
            <person name="Kavagutti S V."/>
        </authorList>
    </citation>
    <scope>NUCLEOTIDE SEQUENCE</scope>
</reference>
<keyword evidence="3" id="KW-0804">Transcription</keyword>
<accession>A0A6J5NUW6</accession>
<feature type="domain" description="AP2/ERF" evidence="4">
    <location>
        <begin position="2"/>
        <end position="41"/>
    </location>
</feature>
<dbReference type="GO" id="GO:0003677">
    <property type="term" value="F:DNA binding"/>
    <property type="evidence" value="ECO:0007669"/>
    <property type="project" value="UniProtKB-KW"/>
</dbReference>
<keyword evidence="2" id="KW-0238">DNA-binding</keyword>
<name>A0A6J5NUW6_9CAUD</name>
<evidence type="ECO:0000256" key="1">
    <source>
        <dbReference type="ARBA" id="ARBA00023015"/>
    </source>
</evidence>
<organism evidence="5">
    <name type="scientific">uncultured Caudovirales phage</name>
    <dbReference type="NCBI Taxonomy" id="2100421"/>
    <lineage>
        <taxon>Viruses</taxon>
        <taxon>Duplodnaviria</taxon>
        <taxon>Heunggongvirae</taxon>
        <taxon>Uroviricota</taxon>
        <taxon>Caudoviricetes</taxon>
        <taxon>Peduoviridae</taxon>
        <taxon>Maltschvirus</taxon>
        <taxon>Maltschvirus maltsch</taxon>
    </lineage>
</organism>
<protein>
    <submittedName>
        <fullName evidence="5">AP2/ERF domain containing protein</fullName>
    </submittedName>
</protein>
<keyword evidence="1" id="KW-0805">Transcription regulation</keyword>
<proteinExistence type="predicted"/>
<dbReference type="Pfam" id="PF00847">
    <property type="entry name" value="AP2"/>
    <property type="match status" value="1"/>
</dbReference>
<evidence type="ECO:0000313" key="5">
    <source>
        <dbReference type="EMBL" id="CAB4161111.1"/>
    </source>
</evidence>
<dbReference type="GO" id="GO:0003700">
    <property type="term" value="F:DNA-binding transcription factor activity"/>
    <property type="evidence" value="ECO:0007669"/>
    <property type="project" value="InterPro"/>
</dbReference>
<dbReference type="Gene3D" id="3.30.730.10">
    <property type="entry name" value="AP2/ERF domain"/>
    <property type="match status" value="1"/>
</dbReference>
<dbReference type="InterPro" id="IPR036955">
    <property type="entry name" value="AP2/ERF_dom_sf"/>
</dbReference>
<dbReference type="InterPro" id="IPR016177">
    <property type="entry name" value="DNA-bd_dom_sf"/>
</dbReference>
<dbReference type="EMBL" id="LR796710">
    <property type="protein sequence ID" value="CAB4161111.1"/>
    <property type="molecule type" value="Genomic_DNA"/>
</dbReference>
<sequence>MSYHGVYYSSSKNKWAAQTKVNGKTMQIGTFDTPEEASQAYIEFKSNIKREPTPSDYKRLERYKAFTAYCKTPKTISELFALYPKANTSSIRFASDYLVNNRFLKKTVRDRDSIKDKYLYETIKDFQDADLKPMGRSTMQKIKFDETMTLREEQKINGAVAYSFDSGTLREKYTQQRIADRLSAKASKTYVSGSSLNLL</sequence>
<dbReference type="PROSITE" id="PS51032">
    <property type="entry name" value="AP2_ERF"/>
    <property type="match status" value="1"/>
</dbReference>
<evidence type="ECO:0000256" key="3">
    <source>
        <dbReference type="ARBA" id="ARBA00023163"/>
    </source>
</evidence>
<evidence type="ECO:0000256" key="2">
    <source>
        <dbReference type="ARBA" id="ARBA00023125"/>
    </source>
</evidence>
<dbReference type="SUPFAM" id="SSF54171">
    <property type="entry name" value="DNA-binding domain"/>
    <property type="match status" value="1"/>
</dbReference>